<accession>A0ABW2BJ38</accession>
<keyword evidence="1" id="KW-0732">Signal</keyword>
<evidence type="ECO:0000313" key="3">
    <source>
        <dbReference type="Proteomes" id="UP001596292"/>
    </source>
</evidence>
<sequence>MLTRLRFALLVTITLGGLAAIPTGAADDVPHRNALGSELRWTLRPGEAIQTPIDTSATRRAVRVVYPPLIAEH</sequence>
<evidence type="ECO:0000256" key="1">
    <source>
        <dbReference type="SAM" id="SignalP"/>
    </source>
</evidence>
<feature type="chain" id="PRO_5045299531" evidence="1">
    <location>
        <begin position="26"/>
        <end position="73"/>
    </location>
</feature>
<name>A0ABW2BJ38_9HYPH</name>
<gene>
    <name evidence="2" type="ORF">ACFQE0_12865</name>
</gene>
<feature type="signal peptide" evidence="1">
    <location>
        <begin position="1"/>
        <end position="25"/>
    </location>
</feature>
<organism evidence="2 3">
    <name type="scientific">Methylobacterium komagatae</name>
    <dbReference type="NCBI Taxonomy" id="374425"/>
    <lineage>
        <taxon>Bacteria</taxon>
        <taxon>Pseudomonadati</taxon>
        <taxon>Pseudomonadota</taxon>
        <taxon>Alphaproteobacteria</taxon>
        <taxon>Hyphomicrobiales</taxon>
        <taxon>Methylobacteriaceae</taxon>
        <taxon>Methylobacterium</taxon>
    </lineage>
</organism>
<evidence type="ECO:0000313" key="2">
    <source>
        <dbReference type="EMBL" id="MFC6790419.1"/>
    </source>
</evidence>
<reference evidence="3" key="1">
    <citation type="journal article" date="2019" name="Int. J. Syst. Evol. Microbiol.">
        <title>The Global Catalogue of Microorganisms (GCM) 10K type strain sequencing project: providing services to taxonomists for standard genome sequencing and annotation.</title>
        <authorList>
            <consortium name="The Broad Institute Genomics Platform"/>
            <consortium name="The Broad Institute Genome Sequencing Center for Infectious Disease"/>
            <person name="Wu L."/>
            <person name="Ma J."/>
        </authorList>
    </citation>
    <scope>NUCLEOTIDE SEQUENCE [LARGE SCALE GENOMIC DNA]</scope>
    <source>
        <strain evidence="3">CCUG 48316</strain>
    </source>
</reference>
<dbReference type="RefSeq" id="WP_378970164.1">
    <property type="nucleotide sequence ID" value="NZ_JBHSWN010000001.1"/>
</dbReference>
<keyword evidence="3" id="KW-1185">Reference proteome</keyword>
<protein>
    <submittedName>
        <fullName evidence="2">Uncharacterized protein</fullName>
    </submittedName>
</protein>
<dbReference type="EMBL" id="JBHSWN010000001">
    <property type="protein sequence ID" value="MFC6790419.1"/>
    <property type="molecule type" value="Genomic_DNA"/>
</dbReference>
<comment type="caution">
    <text evidence="2">The sequence shown here is derived from an EMBL/GenBank/DDBJ whole genome shotgun (WGS) entry which is preliminary data.</text>
</comment>
<proteinExistence type="predicted"/>
<dbReference type="Proteomes" id="UP001596292">
    <property type="component" value="Unassembled WGS sequence"/>
</dbReference>